<dbReference type="Pfam" id="PF15507">
    <property type="entry name" value="DUF4649"/>
    <property type="match status" value="1"/>
</dbReference>
<reference evidence="1 2" key="1">
    <citation type="submission" date="2020-07" db="EMBL/GenBank/DDBJ databases">
        <title>MOT database genomes.</title>
        <authorList>
            <person name="Joseph S."/>
            <person name="Aduse-Opoku J."/>
            <person name="Hashim A."/>
            <person name="Wade W."/>
            <person name="Curtis M."/>
        </authorList>
    </citation>
    <scope>NUCLEOTIDE SEQUENCE [LARGE SCALE GENOMIC DNA]</scope>
    <source>
        <strain evidence="1 2">STR</strain>
    </source>
</reference>
<gene>
    <name evidence="1" type="ORF">HZY94_08290</name>
</gene>
<dbReference type="Proteomes" id="UP000589521">
    <property type="component" value="Unassembled WGS sequence"/>
</dbReference>
<sequence>MYELHYTDSYKIDRSLTFEQYSDLTRQFSGCLAIPDYLKVTSFTLNGEDLGFQGTLGDVYRFISSDSFPQA</sequence>
<evidence type="ECO:0000313" key="2">
    <source>
        <dbReference type="Proteomes" id="UP000589521"/>
    </source>
</evidence>
<dbReference type="AlphaFoldDB" id="A0A7Z0S5J8"/>
<dbReference type="InterPro" id="IPR027879">
    <property type="entry name" value="DUF4649"/>
</dbReference>
<dbReference type="EMBL" id="JACBXX010000170">
    <property type="protein sequence ID" value="NYS97172.1"/>
    <property type="molecule type" value="Genomic_DNA"/>
</dbReference>
<comment type="caution">
    <text evidence="1">The sequence shown here is derived from an EMBL/GenBank/DDBJ whole genome shotgun (WGS) entry which is preliminary data.</text>
</comment>
<accession>A0A7Z0S5J8</accession>
<name>A0A7Z0S5J8_9STRE</name>
<dbReference type="Gene3D" id="3.30.1490.390">
    <property type="match status" value="1"/>
</dbReference>
<proteinExistence type="predicted"/>
<protein>
    <submittedName>
        <fullName evidence="1">DUF4649 family protein</fullName>
    </submittedName>
</protein>
<dbReference type="RefSeq" id="WP_179925767.1">
    <property type="nucleotide sequence ID" value="NZ_CATKDJ010000050.1"/>
</dbReference>
<organism evidence="1 2">
    <name type="scientific">Streptococcus danieliae</name>
    <dbReference type="NCBI Taxonomy" id="747656"/>
    <lineage>
        <taxon>Bacteria</taxon>
        <taxon>Bacillati</taxon>
        <taxon>Bacillota</taxon>
        <taxon>Bacilli</taxon>
        <taxon>Lactobacillales</taxon>
        <taxon>Streptococcaceae</taxon>
        <taxon>Streptococcus</taxon>
    </lineage>
</organism>
<evidence type="ECO:0000313" key="1">
    <source>
        <dbReference type="EMBL" id="NYS97172.1"/>
    </source>
</evidence>